<gene>
    <name evidence="2" type="ORF">OI18_00665</name>
</gene>
<evidence type="ECO:0000313" key="2">
    <source>
        <dbReference type="EMBL" id="KIC96308.1"/>
    </source>
</evidence>
<keyword evidence="3" id="KW-1185">Reference proteome</keyword>
<dbReference type="RefSeq" id="WP_039136139.1">
    <property type="nucleotide sequence ID" value="NZ_JSVC01000001.1"/>
</dbReference>
<dbReference type="GO" id="GO:0016747">
    <property type="term" value="F:acyltransferase activity, transferring groups other than amino-acyl groups"/>
    <property type="evidence" value="ECO:0007669"/>
    <property type="project" value="InterPro"/>
</dbReference>
<evidence type="ECO:0000259" key="1">
    <source>
        <dbReference type="PROSITE" id="PS51186"/>
    </source>
</evidence>
<protein>
    <recommendedName>
        <fullName evidence="1">N-acetyltransferase domain-containing protein</fullName>
    </recommendedName>
</protein>
<dbReference type="PANTHER" id="PTHR43415">
    <property type="entry name" value="SPERMIDINE N(1)-ACETYLTRANSFERASE"/>
    <property type="match status" value="1"/>
</dbReference>
<dbReference type="PANTHER" id="PTHR43415:SF3">
    <property type="entry name" value="GNAT-FAMILY ACETYLTRANSFERASE"/>
    <property type="match status" value="1"/>
</dbReference>
<dbReference type="OrthoDB" id="5319888at2"/>
<evidence type="ECO:0000313" key="3">
    <source>
        <dbReference type="Proteomes" id="UP000031408"/>
    </source>
</evidence>
<dbReference type="EMBL" id="JSVC01000001">
    <property type="protein sequence ID" value="KIC96308.1"/>
    <property type="molecule type" value="Genomic_DNA"/>
</dbReference>
<dbReference type="Pfam" id="PF00583">
    <property type="entry name" value="Acetyltransf_1"/>
    <property type="match status" value="1"/>
</dbReference>
<dbReference type="InterPro" id="IPR016181">
    <property type="entry name" value="Acyl_CoA_acyltransferase"/>
</dbReference>
<reference evidence="2 3" key="1">
    <citation type="submission" date="2014-11" db="EMBL/GenBank/DDBJ databases">
        <title>Genome sequence of Flavihumibacter solisilvae 3-3.</title>
        <authorList>
            <person name="Zhou G."/>
            <person name="Li M."/>
            <person name="Wang G."/>
        </authorList>
    </citation>
    <scope>NUCLEOTIDE SEQUENCE [LARGE SCALE GENOMIC DNA]</scope>
    <source>
        <strain evidence="2 3">3-3</strain>
    </source>
</reference>
<dbReference type="STRING" id="1349421.OI18_00665"/>
<dbReference type="SUPFAM" id="SSF55729">
    <property type="entry name" value="Acyl-CoA N-acyltransferases (Nat)"/>
    <property type="match status" value="1"/>
</dbReference>
<dbReference type="InterPro" id="IPR000182">
    <property type="entry name" value="GNAT_dom"/>
</dbReference>
<feature type="domain" description="N-acetyltransferase" evidence="1">
    <location>
        <begin position="1"/>
        <end position="160"/>
    </location>
</feature>
<organism evidence="2 3">
    <name type="scientific">Flavihumibacter solisilvae</name>
    <dbReference type="NCBI Taxonomy" id="1349421"/>
    <lineage>
        <taxon>Bacteria</taxon>
        <taxon>Pseudomonadati</taxon>
        <taxon>Bacteroidota</taxon>
        <taxon>Chitinophagia</taxon>
        <taxon>Chitinophagales</taxon>
        <taxon>Chitinophagaceae</taxon>
        <taxon>Flavihumibacter</taxon>
    </lineage>
</organism>
<comment type="caution">
    <text evidence="2">The sequence shown here is derived from an EMBL/GenBank/DDBJ whole genome shotgun (WGS) entry which is preliminary data.</text>
</comment>
<dbReference type="AlphaFoldDB" id="A0A0C1LLT9"/>
<dbReference type="Proteomes" id="UP000031408">
    <property type="component" value="Unassembled WGS sequence"/>
</dbReference>
<sequence length="166" mass="19761">MLKPAKPSDFSFFYGLYMHPEINPYLLYEQMSEESFIPIFEDLLHQKVLFVYYSDEQPAGMCKLVPQKHRNAHSFYLGGVAIHPQFSGKGHGLQMMKEILEYAKQQNCRRIELSTAAVNEKALRLYERAGFEREGLLRNYTWFRPENRYIDEILMSWLDKEYFDKL</sequence>
<dbReference type="PROSITE" id="PS51186">
    <property type="entry name" value="GNAT"/>
    <property type="match status" value="1"/>
</dbReference>
<dbReference type="Gene3D" id="3.40.630.30">
    <property type="match status" value="1"/>
</dbReference>
<accession>A0A0C1LLT9</accession>
<dbReference type="CDD" id="cd04301">
    <property type="entry name" value="NAT_SF"/>
    <property type="match status" value="1"/>
</dbReference>
<proteinExistence type="predicted"/>
<name>A0A0C1LLT9_9BACT</name>